<comment type="similarity">
    <text evidence="2 4">Belongs to the trehalose phosphatase family.</text>
</comment>
<dbReference type="AlphaFoldDB" id="A0A502G3X1"/>
<dbReference type="PANTHER" id="PTHR43768">
    <property type="entry name" value="TREHALOSE 6-PHOSPHATE PHOSPHATASE"/>
    <property type="match status" value="1"/>
</dbReference>
<dbReference type="UniPathway" id="UPA00299"/>
<comment type="function">
    <text evidence="4">Removes the phosphate from trehalose 6-phosphate to produce free trehalose.</text>
</comment>
<dbReference type="InterPro" id="IPR023214">
    <property type="entry name" value="HAD_sf"/>
</dbReference>
<keyword evidence="4" id="KW-0479">Metal-binding</keyword>
<proteinExistence type="inferred from homology"/>
<keyword evidence="3 4" id="KW-0378">Hydrolase</keyword>
<protein>
    <recommendedName>
        <fullName evidence="4">Trehalose 6-phosphate phosphatase</fullName>
        <ecNumber evidence="4">3.1.3.12</ecNumber>
    </recommendedName>
</protein>
<evidence type="ECO:0000256" key="2">
    <source>
        <dbReference type="ARBA" id="ARBA00008770"/>
    </source>
</evidence>
<reference evidence="5 6" key="1">
    <citation type="journal article" date="2019" name="Environ. Microbiol.">
        <title>Species interactions and distinct microbial communities in high Arctic permafrost affected cryosols are associated with the CH4 and CO2 gas fluxes.</title>
        <authorList>
            <person name="Altshuler I."/>
            <person name="Hamel J."/>
            <person name="Turney S."/>
            <person name="Magnuson E."/>
            <person name="Levesque R."/>
            <person name="Greer C."/>
            <person name="Whyte L.G."/>
        </authorList>
    </citation>
    <scope>NUCLEOTIDE SEQUENCE [LARGE SCALE GENOMIC DNA]</scope>
    <source>
        <strain evidence="5 6">E6.1</strain>
    </source>
</reference>
<sequence>MTISAPAMLADQISLFLDFDGTLVELAERPDAVVVTPSLTALLMQLEARLAGRVALVSGRSVAQLDQLIGPYAQSLTVVGSHGAEIRMAGKDISSGARPVALDEAEAAFREAFSGNANVVIEVKTLGVAAHYRLDPSVEPIAETLAQQLAAESGLYLQGGKMMVELRTDGHDKGSGIAALMASPRFADRRPVFLGDDVTDEPGFARCAELGGYGVLVGADRPTAAAYRLADVAAVHDWLAAL</sequence>
<dbReference type="GO" id="GO:0005992">
    <property type="term" value="P:trehalose biosynthetic process"/>
    <property type="evidence" value="ECO:0007669"/>
    <property type="project" value="UniProtKB-UniPathway"/>
</dbReference>
<dbReference type="NCBIfam" id="TIGR01484">
    <property type="entry name" value="HAD-SF-IIB"/>
    <property type="match status" value="1"/>
</dbReference>
<organism evidence="5 6">
    <name type="scientific">Sphingomonas glacialis</name>
    <dbReference type="NCBI Taxonomy" id="658225"/>
    <lineage>
        <taxon>Bacteria</taxon>
        <taxon>Pseudomonadati</taxon>
        <taxon>Pseudomonadota</taxon>
        <taxon>Alphaproteobacteria</taxon>
        <taxon>Sphingomonadales</taxon>
        <taxon>Sphingomonadaceae</taxon>
        <taxon>Sphingomonas</taxon>
    </lineage>
</organism>
<accession>A0A502G3X1</accession>
<comment type="cofactor">
    <cofactor evidence="4">
        <name>Mg(2+)</name>
        <dbReference type="ChEBI" id="CHEBI:18420"/>
    </cofactor>
</comment>
<evidence type="ECO:0000256" key="3">
    <source>
        <dbReference type="ARBA" id="ARBA00022801"/>
    </source>
</evidence>
<dbReference type="Gene3D" id="3.30.70.1020">
    <property type="entry name" value="Trehalose-6-phosphate phosphatase related protein, domain 2"/>
    <property type="match status" value="1"/>
</dbReference>
<evidence type="ECO:0000256" key="4">
    <source>
        <dbReference type="RuleBase" id="RU361117"/>
    </source>
</evidence>
<dbReference type="Pfam" id="PF02358">
    <property type="entry name" value="Trehalose_PPase"/>
    <property type="match status" value="1"/>
</dbReference>
<dbReference type="EC" id="3.1.3.12" evidence="4"/>
<dbReference type="InterPro" id="IPR036412">
    <property type="entry name" value="HAD-like_sf"/>
</dbReference>
<dbReference type="InterPro" id="IPR044651">
    <property type="entry name" value="OTSB-like"/>
</dbReference>
<name>A0A502G3X1_9SPHN</name>
<evidence type="ECO:0000256" key="1">
    <source>
        <dbReference type="ARBA" id="ARBA00005199"/>
    </source>
</evidence>
<dbReference type="InterPro" id="IPR006379">
    <property type="entry name" value="HAD-SF_hydro_IIB"/>
</dbReference>
<dbReference type="Proteomes" id="UP000319931">
    <property type="component" value="Unassembled WGS sequence"/>
</dbReference>
<dbReference type="PANTHER" id="PTHR43768:SF3">
    <property type="entry name" value="TREHALOSE 6-PHOSPHATE PHOSPHATASE"/>
    <property type="match status" value="1"/>
</dbReference>
<dbReference type="Gene3D" id="3.40.50.1000">
    <property type="entry name" value="HAD superfamily/HAD-like"/>
    <property type="match status" value="1"/>
</dbReference>
<comment type="catalytic activity">
    <reaction evidence="4">
        <text>alpha,alpha-trehalose 6-phosphate + H2O = alpha,alpha-trehalose + phosphate</text>
        <dbReference type="Rhea" id="RHEA:23420"/>
        <dbReference type="ChEBI" id="CHEBI:15377"/>
        <dbReference type="ChEBI" id="CHEBI:16551"/>
        <dbReference type="ChEBI" id="CHEBI:43474"/>
        <dbReference type="ChEBI" id="CHEBI:58429"/>
        <dbReference type="EC" id="3.1.3.12"/>
    </reaction>
</comment>
<evidence type="ECO:0000313" key="6">
    <source>
        <dbReference type="Proteomes" id="UP000319931"/>
    </source>
</evidence>
<dbReference type="EMBL" id="RCZC01000001">
    <property type="protein sequence ID" value="TPG56261.1"/>
    <property type="molecule type" value="Genomic_DNA"/>
</dbReference>
<dbReference type="CDD" id="cd01627">
    <property type="entry name" value="HAD_TPP"/>
    <property type="match status" value="1"/>
</dbReference>
<keyword evidence="4" id="KW-0460">Magnesium</keyword>
<evidence type="ECO:0000313" key="5">
    <source>
        <dbReference type="EMBL" id="TPG56261.1"/>
    </source>
</evidence>
<dbReference type="GO" id="GO:0004805">
    <property type="term" value="F:trehalose-phosphatase activity"/>
    <property type="evidence" value="ECO:0007669"/>
    <property type="project" value="UniProtKB-EC"/>
</dbReference>
<comment type="pathway">
    <text evidence="1 4">Glycan biosynthesis; trehalose biosynthesis.</text>
</comment>
<dbReference type="NCBIfam" id="TIGR00685">
    <property type="entry name" value="T6PP"/>
    <property type="match status" value="1"/>
</dbReference>
<dbReference type="OrthoDB" id="9814913at2"/>
<keyword evidence="6" id="KW-1185">Reference proteome</keyword>
<dbReference type="GO" id="GO:0046872">
    <property type="term" value="F:metal ion binding"/>
    <property type="evidence" value="ECO:0007669"/>
    <property type="project" value="UniProtKB-KW"/>
</dbReference>
<gene>
    <name evidence="5" type="primary">otsB</name>
    <name evidence="5" type="ORF">EAH76_01440</name>
</gene>
<dbReference type="SUPFAM" id="SSF56784">
    <property type="entry name" value="HAD-like"/>
    <property type="match status" value="1"/>
</dbReference>
<comment type="caution">
    <text evidence="5">The sequence shown here is derived from an EMBL/GenBank/DDBJ whole genome shotgun (WGS) entry which is preliminary data.</text>
</comment>
<dbReference type="InterPro" id="IPR003337">
    <property type="entry name" value="Trehalose_PPase"/>
</dbReference>